<keyword evidence="2" id="KW-1185">Reference proteome</keyword>
<dbReference type="AlphaFoldDB" id="A0AAW1Q191"/>
<dbReference type="Proteomes" id="UP001489004">
    <property type="component" value="Unassembled WGS sequence"/>
</dbReference>
<accession>A0AAW1Q191</accession>
<protein>
    <submittedName>
        <fullName evidence="1">Uncharacterized protein</fullName>
    </submittedName>
</protein>
<evidence type="ECO:0000313" key="1">
    <source>
        <dbReference type="EMBL" id="KAK9814460.1"/>
    </source>
</evidence>
<comment type="caution">
    <text evidence="1">The sequence shown here is derived from an EMBL/GenBank/DDBJ whole genome shotgun (WGS) entry which is preliminary data.</text>
</comment>
<dbReference type="EMBL" id="JALJOR010000007">
    <property type="protein sequence ID" value="KAK9814460.1"/>
    <property type="molecule type" value="Genomic_DNA"/>
</dbReference>
<organism evidence="1 2">
    <name type="scientific">[Myrmecia] bisecta</name>
    <dbReference type="NCBI Taxonomy" id="41462"/>
    <lineage>
        <taxon>Eukaryota</taxon>
        <taxon>Viridiplantae</taxon>
        <taxon>Chlorophyta</taxon>
        <taxon>core chlorophytes</taxon>
        <taxon>Trebouxiophyceae</taxon>
        <taxon>Trebouxiales</taxon>
        <taxon>Trebouxiaceae</taxon>
        <taxon>Myrmecia</taxon>
    </lineage>
</organism>
<proteinExistence type="predicted"/>
<evidence type="ECO:0000313" key="2">
    <source>
        <dbReference type="Proteomes" id="UP001489004"/>
    </source>
</evidence>
<name>A0AAW1Q191_9CHLO</name>
<gene>
    <name evidence="1" type="ORF">WJX72_006299</name>
</gene>
<sequence length="87" mass="9387">MLYRVATASQVAASEVAGGCSVVLGSWDAPARQSTLCFQHAACLGWEPASTSLQGHDGRQPLTLLEMSRAFCWRVYLHACSCGRWAV</sequence>
<reference evidence="1 2" key="1">
    <citation type="journal article" date="2024" name="Nat. Commun.">
        <title>Phylogenomics reveals the evolutionary origins of lichenization in chlorophyte algae.</title>
        <authorList>
            <person name="Puginier C."/>
            <person name="Libourel C."/>
            <person name="Otte J."/>
            <person name="Skaloud P."/>
            <person name="Haon M."/>
            <person name="Grisel S."/>
            <person name="Petersen M."/>
            <person name="Berrin J.G."/>
            <person name="Delaux P.M."/>
            <person name="Dal Grande F."/>
            <person name="Keller J."/>
        </authorList>
    </citation>
    <scope>NUCLEOTIDE SEQUENCE [LARGE SCALE GENOMIC DNA]</scope>
    <source>
        <strain evidence="1 2">SAG 2043</strain>
    </source>
</reference>